<organism evidence="1 2">
    <name type="scientific">Desulfocurvibacter africanus subsp. africanus str. Walvis Bay</name>
    <dbReference type="NCBI Taxonomy" id="690850"/>
    <lineage>
        <taxon>Bacteria</taxon>
        <taxon>Pseudomonadati</taxon>
        <taxon>Thermodesulfobacteriota</taxon>
        <taxon>Desulfovibrionia</taxon>
        <taxon>Desulfovibrionales</taxon>
        <taxon>Desulfovibrionaceae</taxon>
        <taxon>Desulfocurvibacter</taxon>
    </lineage>
</organism>
<name>F3YU70_DESAF</name>
<dbReference type="RefSeq" id="WP_005988213.1">
    <property type="nucleotide sequence ID" value="NC_016629.1"/>
</dbReference>
<dbReference type="EMBL" id="CP003221">
    <property type="protein sequence ID" value="EGJ48676.1"/>
    <property type="molecule type" value="Genomic_DNA"/>
</dbReference>
<evidence type="ECO:0000313" key="1">
    <source>
        <dbReference type="EMBL" id="EGJ48676.1"/>
    </source>
</evidence>
<evidence type="ECO:0000313" key="2">
    <source>
        <dbReference type="Proteomes" id="UP000007844"/>
    </source>
</evidence>
<dbReference type="AlphaFoldDB" id="F3YU70"/>
<gene>
    <name evidence="1" type="ORF">Desaf_0319</name>
</gene>
<accession>F3YU70</accession>
<sequence length="93" mass="10639">MHTIFSAHLKSKLVSCTVYWNQSQDWILINEKGDEVASLYHKTLVERMTESMKPADTIQNAKIAEQRINRIMSKQGKRAAEAPLKVVAYFATE</sequence>
<proteinExistence type="predicted"/>
<dbReference type="HOGENOM" id="CLU_2394881_0_0_7"/>
<protein>
    <submittedName>
        <fullName evidence="1">Uncharacterized protein</fullName>
    </submittedName>
</protein>
<dbReference type="Proteomes" id="UP000007844">
    <property type="component" value="Chromosome"/>
</dbReference>
<keyword evidence="2" id="KW-1185">Reference proteome</keyword>
<reference evidence="1 2" key="1">
    <citation type="journal article" date="2011" name="J. Bacteriol.">
        <title>Genome sequence of the mercury-methylating and pleomorphic Desulfovibrio africanus Strain Walvis Bay.</title>
        <authorList>
            <person name="Brown S.D."/>
            <person name="Wall J.D."/>
            <person name="Kucken A.M."/>
            <person name="Gilmour C.C."/>
            <person name="Podar M."/>
            <person name="Brandt C.C."/>
            <person name="Teshima H."/>
            <person name="Detter J.C."/>
            <person name="Han C.S."/>
            <person name="Land M.L."/>
            <person name="Lucas S."/>
            <person name="Han J."/>
            <person name="Pennacchio L."/>
            <person name="Nolan M."/>
            <person name="Pitluck S."/>
            <person name="Woyke T."/>
            <person name="Goodwin L."/>
            <person name="Palumbo A.V."/>
            <person name="Elias D.A."/>
        </authorList>
    </citation>
    <scope>NUCLEOTIDE SEQUENCE [LARGE SCALE GENOMIC DNA]</scope>
    <source>
        <strain evidence="1 2">Walvis Bay</strain>
    </source>
</reference>
<dbReference type="KEGG" id="daf:Desaf_0319"/>